<reference evidence="2" key="1">
    <citation type="submission" date="2020-02" db="EMBL/GenBank/DDBJ databases">
        <authorList>
            <person name="Meier V. D."/>
        </authorList>
    </citation>
    <scope>NUCLEOTIDE SEQUENCE</scope>
    <source>
        <strain evidence="2">AVDCRST_MAG49</strain>
    </source>
</reference>
<feature type="region of interest" description="Disordered" evidence="1">
    <location>
        <begin position="1"/>
        <end position="91"/>
    </location>
</feature>
<evidence type="ECO:0000256" key="1">
    <source>
        <dbReference type="SAM" id="MobiDB-lite"/>
    </source>
</evidence>
<dbReference type="AlphaFoldDB" id="A0A6J4UTD3"/>
<sequence>VDRRGPRRSRPGRLGRRLGRPIGRPRRMGGYGRPRGSPRGVRSRHAASPSLGRPCPSWGSATVSEGLIRDPGDCLGFARRDRGLPQPASSL</sequence>
<feature type="non-terminal residue" evidence="2">
    <location>
        <position position="1"/>
    </location>
</feature>
<feature type="compositionally biased region" description="Basic residues" evidence="1">
    <location>
        <begin position="1"/>
        <end position="27"/>
    </location>
</feature>
<organism evidence="2">
    <name type="scientific">uncultured Thermomicrobiales bacterium</name>
    <dbReference type="NCBI Taxonomy" id="1645740"/>
    <lineage>
        <taxon>Bacteria</taxon>
        <taxon>Pseudomonadati</taxon>
        <taxon>Thermomicrobiota</taxon>
        <taxon>Thermomicrobia</taxon>
        <taxon>Thermomicrobiales</taxon>
        <taxon>environmental samples</taxon>
    </lineage>
</organism>
<name>A0A6J4UTD3_9BACT</name>
<dbReference type="EMBL" id="CADCWG010000162">
    <property type="protein sequence ID" value="CAA9560377.1"/>
    <property type="molecule type" value="Genomic_DNA"/>
</dbReference>
<accession>A0A6J4UTD3</accession>
<feature type="compositionally biased region" description="Basic and acidic residues" evidence="1">
    <location>
        <begin position="67"/>
        <end position="83"/>
    </location>
</feature>
<gene>
    <name evidence="2" type="ORF">AVDCRST_MAG49-2351</name>
</gene>
<evidence type="ECO:0000313" key="2">
    <source>
        <dbReference type="EMBL" id="CAA9560377.1"/>
    </source>
</evidence>
<proteinExistence type="predicted"/>
<protein>
    <submittedName>
        <fullName evidence="2">Uncharacterized protein</fullName>
    </submittedName>
</protein>
<feature type="non-terminal residue" evidence="2">
    <location>
        <position position="91"/>
    </location>
</feature>